<dbReference type="GO" id="GO:0004640">
    <property type="term" value="F:phosphoribosylanthranilate isomerase activity"/>
    <property type="evidence" value="ECO:0007669"/>
    <property type="project" value="UniProtKB-UniRule"/>
</dbReference>
<evidence type="ECO:0000256" key="3">
    <source>
        <dbReference type="ARBA" id="ARBA00012572"/>
    </source>
</evidence>
<dbReference type="STRING" id="1291743.LOSG293_320100"/>
<name>A0A081BKA9_9LACO</name>
<proteinExistence type="inferred from homology"/>
<dbReference type="InterPro" id="IPR044643">
    <property type="entry name" value="TrpF_fam"/>
</dbReference>
<protein>
    <recommendedName>
        <fullName evidence="4 9">N-(5'-phosphoribosyl)anthranilate isomerase</fullName>
        <shortName evidence="9">PRAI</shortName>
        <ecNumber evidence="3 9">5.3.1.24</ecNumber>
    </recommendedName>
</protein>
<keyword evidence="8 9" id="KW-0413">Isomerase</keyword>
<evidence type="ECO:0000256" key="2">
    <source>
        <dbReference type="ARBA" id="ARBA00004664"/>
    </source>
</evidence>
<dbReference type="Proteomes" id="UP000028700">
    <property type="component" value="Unassembled WGS sequence"/>
</dbReference>
<evidence type="ECO:0000313" key="12">
    <source>
        <dbReference type="Proteomes" id="UP000028700"/>
    </source>
</evidence>
<dbReference type="InterPro" id="IPR013785">
    <property type="entry name" value="Aldolase_TIM"/>
</dbReference>
<comment type="similarity">
    <text evidence="9">Belongs to the TrpF family.</text>
</comment>
<dbReference type="eggNOG" id="COG0135">
    <property type="taxonomic scope" value="Bacteria"/>
</dbReference>
<gene>
    <name evidence="9" type="primary">trpF</name>
    <name evidence="11" type="ORF">LOSG293_320100</name>
</gene>
<accession>A0A081BKA9</accession>
<dbReference type="AlphaFoldDB" id="A0A081BKA9"/>
<evidence type="ECO:0000256" key="8">
    <source>
        <dbReference type="ARBA" id="ARBA00023235"/>
    </source>
</evidence>
<dbReference type="EMBL" id="BBJM01000032">
    <property type="protein sequence ID" value="GAK48477.1"/>
    <property type="molecule type" value="Genomic_DNA"/>
</dbReference>
<dbReference type="PANTHER" id="PTHR42894">
    <property type="entry name" value="N-(5'-PHOSPHORIBOSYL)ANTHRANILATE ISOMERASE"/>
    <property type="match status" value="1"/>
</dbReference>
<dbReference type="Pfam" id="PF00697">
    <property type="entry name" value="PRAI"/>
    <property type="match status" value="1"/>
</dbReference>
<keyword evidence="7 9" id="KW-0057">Aromatic amino acid biosynthesis</keyword>
<keyword evidence="12" id="KW-1185">Reference proteome</keyword>
<dbReference type="CDD" id="cd00405">
    <property type="entry name" value="PRAI"/>
    <property type="match status" value="1"/>
</dbReference>
<dbReference type="OrthoDB" id="9786954at2"/>
<reference evidence="11" key="1">
    <citation type="journal article" date="2014" name="Genome Announc.">
        <title>Draft Genome Sequence of Lactobacillus oryzae Strain SG293T.</title>
        <authorList>
            <person name="Tanizawa Y."/>
            <person name="Fujisawa T."/>
            <person name="Mochizuki T."/>
            <person name="Kaminuma E."/>
            <person name="Nakamura Y."/>
            <person name="Tohno M."/>
        </authorList>
    </citation>
    <scope>NUCLEOTIDE SEQUENCE [LARGE SCALE GENOMIC DNA]</scope>
    <source>
        <strain evidence="11">SG293</strain>
    </source>
</reference>
<feature type="domain" description="N-(5'phosphoribosyl) anthranilate isomerase (PRAI)" evidence="10">
    <location>
        <begin position="53"/>
        <end position="219"/>
    </location>
</feature>
<evidence type="ECO:0000313" key="11">
    <source>
        <dbReference type="EMBL" id="GAK48477.1"/>
    </source>
</evidence>
<comment type="caution">
    <text evidence="11">The sequence shown here is derived from an EMBL/GenBank/DDBJ whole genome shotgun (WGS) entry which is preliminary data.</text>
</comment>
<comment type="catalytic activity">
    <reaction evidence="1 9">
        <text>N-(5-phospho-beta-D-ribosyl)anthranilate = 1-(2-carboxyphenylamino)-1-deoxy-D-ribulose 5-phosphate</text>
        <dbReference type="Rhea" id="RHEA:21540"/>
        <dbReference type="ChEBI" id="CHEBI:18277"/>
        <dbReference type="ChEBI" id="CHEBI:58613"/>
        <dbReference type="EC" id="5.3.1.24"/>
    </reaction>
</comment>
<sequence length="230" mass="25104">MIKQLYSLIQFDESVKTMEAGADNIGLVPMQNGGVPAHRVPLDRVHKIFDECKKRGVNSVAIMLTNDPEEMLQLAEEVQANILHIAGDGYTATPEFRQRLKEVAPDTELMQAVLVDDESAIERAKAVDPFVDYILLDSGLAPDTGIGASGMTHDWDIDAKIVESVNAKVIEAGGLGPDNVADAIKKIKPYGVDSLTKTSIKYEGGHMEKDIEKVRLFCERADQAAKEIGL</sequence>
<organism evidence="11 12">
    <name type="scientific">Secundilactobacillus oryzae JCM 18671</name>
    <dbReference type="NCBI Taxonomy" id="1291743"/>
    <lineage>
        <taxon>Bacteria</taxon>
        <taxon>Bacillati</taxon>
        <taxon>Bacillota</taxon>
        <taxon>Bacilli</taxon>
        <taxon>Lactobacillales</taxon>
        <taxon>Lactobacillaceae</taxon>
        <taxon>Secundilactobacillus</taxon>
    </lineage>
</organism>
<dbReference type="HAMAP" id="MF_00135">
    <property type="entry name" value="PRAI"/>
    <property type="match status" value="1"/>
</dbReference>
<evidence type="ECO:0000256" key="6">
    <source>
        <dbReference type="ARBA" id="ARBA00022822"/>
    </source>
</evidence>
<evidence type="ECO:0000256" key="5">
    <source>
        <dbReference type="ARBA" id="ARBA00022605"/>
    </source>
</evidence>
<evidence type="ECO:0000256" key="4">
    <source>
        <dbReference type="ARBA" id="ARBA00022272"/>
    </source>
</evidence>
<dbReference type="PANTHER" id="PTHR42894:SF1">
    <property type="entry name" value="N-(5'-PHOSPHORIBOSYL)ANTHRANILATE ISOMERASE"/>
    <property type="match status" value="1"/>
</dbReference>
<dbReference type="EC" id="5.3.1.24" evidence="3 9"/>
<dbReference type="InterPro" id="IPR011060">
    <property type="entry name" value="RibuloseP-bd_barrel"/>
</dbReference>
<dbReference type="SUPFAM" id="SSF51366">
    <property type="entry name" value="Ribulose-phoshate binding barrel"/>
    <property type="match status" value="1"/>
</dbReference>
<dbReference type="RefSeq" id="WP_034529093.1">
    <property type="nucleotide sequence ID" value="NZ_BBJM01000032.1"/>
</dbReference>
<dbReference type="GO" id="GO:0000162">
    <property type="term" value="P:L-tryptophan biosynthetic process"/>
    <property type="evidence" value="ECO:0007669"/>
    <property type="project" value="UniProtKB-UniRule"/>
</dbReference>
<keyword evidence="5 9" id="KW-0028">Amino-acid biosynthesis</keyword>
<evidence type="ECO:0000259" key="10">
    <source>
        <dbReference type="Pfam" id="PF00697"/>
    </source>
</evidence>
<keyword evidence="6 9" id="KW-0822">Tryptophan biosynthesis</keyword>
<evidence type="ECO:0000256" key="9">
    <source>
        <dbReference type="HAMAP-Rule" id="MF_00135"/>
    </source>
</evidence>
<evidence type="ECO:0000256" key="1">
    <source>
        <dbReference type="ARBA" id="ARBA00001164"/>
    </source>
</evidence>
<evidence type="ECO:0000256" key="7">
    <source>
        <dbReference type="ARBA" id="ARBA00023141"/>
    </source>
</evidence>
<dbReference type="Gene3D" id="3.20.20.70">
    <property type="entry name" value="Aldolase class I"/>
    <property type="match status" value="1"/>
</dbReference>
<dbReference type="InterPro" id="IPR001240">
    <property type="entry name" value="PRAI_dom"/>
</dbReference>
<dbReference type="UniPathway" id="UPA00035">
    <property type="reaction ID" value="UER00042"/>
</dbReference>
<comment type="pathway">
    <text evidence="2 9">Amino-acid biosynthesis; L-tryptophan biosynthesis; L-tryptophan from chorismate: step 3/5.</text>
</comment>